<dbReference type="EMBL" id="AWUW01000082">
    <property type="protein sequence ID" value="ERJ66281.1"/>
    <property type="molecule type" value="Genomic_DNA"/>
</dbReference>
<dbReference type="SUPFAM" id="SSF48452">
    <property type="entry name" value="TPR-like"/>
    <property type="match status" value="1"/>
</dbReference>
<sequence>MEQQSNTITTVHELVAYYRELRPEKFSDSKIEYETPLTKELFEKQLETLSTKKMQSNFENFIVRCSERLITPNIKPQTGPDGGGDGKVDAETYEVTTDISDKWYVADGGASEKEKWAFAISCKKQWKPKVTTDIEKIANTKRGYTRALFFSNQFIKSSIRADVETDLSNKFNIEVSIFDALWCINAVFRHGCKDIALDCLNFSDEYKKKREKIGILDKQRQERLEEIEKSILSRQINDVDTGYIDELQEACILSRGLERPRIETEGRFSRALRECEYHGSTQQKFNIIYDHAWTSFFWFEDIDAVHKDLLKLKEFVNDNCSVIRIEKMTNILTNLINAERAGLIDSKKVEPEIKYIKELCNTLEKRGDKPSSLLFLRLYIAEQRLISRLLSKEPINEDIDAIRPLLLEAPSHLEISFEAQYQIIANLNKVIDDNPKYEDFVDELTSIVRKTNSEQAAARIEMDRAIALVNKKRFKQAIRHFSFCIHPFEKEECMEELIKTSGMMGIAMYEIGLPFSAMAYLVKAASMLLKTFYASGNIPHLLMTVLQKLCEIELMLGRLVMYLNWYELMMTISHNGQFAEEENFNKTNILHDGAWACRFAASDLGNPVMSFLPDILERIEMFQSSEYLKFSLGYADELDEEVRNIFAQDGWQDKMLNQPVFEQFLCDLNISTNGRVKLQTTVNNCTLYVTYENSCQNQIVAEIFLGAIESMLATMEIFEVLTITPKVYIEITETTGKSELRPLERSNEYELCINLNYSDKDLWECISMFIASFFSRNSMSKEDLMKMLQSKQDGEKLMDRVSNLLQVKQSISNVLGNTFKNKIENWKKESDKTYPLRKDSFEYKPQNYRNEKQQNISFYTTNSDMEIWDGAGWSGCGFMFDKLGTTPPIFGLAFENLDRGRDIVAEWSAKLEKGEHSVIIYIIRGVDRNHPTSYRVCVAPDVKKDETKEVRYFTPMCRKCTMSPNTNRNLDTFENLYKQFGGCWFMALQIKSNEQIIISENFEGAFKFTNIEFRNAWEIGLDDMAILALEPDDEPFIPESKKDIAPILDVMDMFRKLRARYER</sequence>
<evidence type="ECO:0000313" key="1">
    <source>
        <dbReference type="EMBL" id="ERJ66281.1"/>
    </source>
</evidence>
<evidence type="ECO:0008006" key="3">
    <source>
        <dbReference type="Google" id="ProtNLM"/>
    </source>
</evidence>
<dbReference type="InterPro" id="IPR011990">
    <property type="entry name" value="TPR-like_helical_dom_sf"/>
</dbReference>
<evidence type="ECO:0000313" key="2">
    <source>
        <dbReference type="Proteomes" id="UP000016630"/>
    </source>
</evidence>
<dbReference type="HOGENOM" id="CLU_012613_0_0_10"/>
<reference evidence="1 2" key="1">
    <citation type="submission" date="2013-06" db="EMBL/GenBank/DDBJ databases">
        <authorList>
            <person name="Weinstock G."/>
            <person name="Sodergren E."/>
            <person name="Lobos E.A."/>
            <person name="Fulton L."/>
            <person name="Fulton R."/>
            <person name="Courtney L."/>
            <person name="Fronick C."/>
            <person name="O'Laughlin M."/>
            <person name="Godfrey J."/>
            <person name="Wilson R.M."/>
            <person name="Miner T."/>
            <person name="Farmer C."/>
            <person name="Delehaunty K."/>
            <person name="Cordes M."/>
            <person name="Minx P."/>
            <person name="Tomlinson C."/>
            <person name="Chen J."/>
            <person name="Wollam A."/>
            <person name="Pepin K.H."/>
            <person name="Bhonagiri V."/>
            <person name="Zhang X."/>
            <person name="Warren W."/>
            <person name="Mitreva M."/>
            <person name="Mardis E.R."/>
            <person name="Wilson R.K."/>
        </authorList>
    </citation>
    <scope>NUCLEOTIDE SEQUENCE [LARGE SCALE GENOMIC DNA]</scope>
    <source>
        <strain evidence="1 2">F0570</strain>
    </source>
</reference>
<comment type="caution">
    <text evidence="1">The sequence shown here is derived from an EMBL/GenBank/DDBJ whole genome shotgun (WGS) entry which is preliminary data.</text>
</comment>
<gene>
    <name evidence="1" type="ORF">HMPREF1555_01170</name>
</gene>
<proteinExistence type="predicted"/>
<organism evidence="1 2">
    <name type="scientific">Porphyromonas gingivalis F0570</name>
    <dbReference type="NCBI Taxonomy" id="1227271"/>
    <lineage>
        <taxon>Bacteria</taxon>
        <taxon>Pseudomonadati</taxon>
        <taxon>Bacteroidota</taxon>
        <taxon>Bacteroidia</taxon>
        <taxon>Bacteroidales</taxon>
        <taxon>Porphyromonadaceae</taxon>
        <taxon>Porphyromonas</taxon>
    </lineage>
</organism>
<dbReference type="Proteomes" id="UP000016630">
    <property type="component" value="Unassembled WGS sequence"/>
</dbReference>
<dbReference type="PATRIC" id="fig|1227271.3.peg.1018"/>
<dbReference type="AlphaFoldDB" id="A0A0E2LQE7"/>
<dbReference type="RefSeq" id="WP_021665498.1">
    <property type="nucleotide sequence ID" value="NZ_KI259173.1"/>
</dbReference>
<name>A0A0E2LQE7_PORGN</name>
<protein>
    <recommendedName>
        <fullName evidence="3">Tetratricopeptide repeat protein</fullName>
    </recommendedName>
</protein>
<accession>A0A0E2LQE7</accession>